<evidence type="ECO:0008006" key="4">
    <source>
        <dbReference type="Google" id="ProtNLM"/>
    </source>
</evidence>
<dbReference type="Pfam" id="PF11905">
    <property type="entry name" value="DUF3425"/>
    <property type="match status" value="1"/>
</dbReference>
<feature type="compositionally biased region" description="Polar residues" evidence="1">
    <location>
        <begin position="77"/>
        <end position="88"/>
    </location>
</feature>
<feature type="compositionally biased region" description="Polar residues" evidence="1">
    <location>
        <begin position="44"/>
        <end position="67"/>
    </location>
</feature>
<dbReference type="Proteomes" id="UP000053599">
    <property type="component" value="Unassembled WGS sequence"/>
</dbReference>
<feature type="region of interest" description="Disordered" evidence="1">
    <location>
        <begin position="37"/>
        <end position="88"/>
    </location>
</feature>
<dbReference type="InterPro" id="IPR021833">
    <property type="entry name" value="DUF3425"/>
</dbReference>
<dbReference type="EMBL" id="KN846951">
    <property type="protein sequence ID" value="KIV86496.1"/>
    <property type="molecule type" value="Genomic_DNA"/>
</dbReference>
<dbReference type="OrthoDB" id="2245989at2759"/>
<organism evidence="2 3">
    <name type="scientific">Exophiala sideris</name>
    <dbReference type="NCBI Taxonomy" id="1016849"/>
    <lineage>
        <taxon>Eukaryota</taxon>
        <taxon>Fungi</taxon>
        <taxon>Dikarya</taxon>
        <taxon>Ascomycota</taxon>
        <taxon>Pezizomycotina</taxon>
        <taxon>Eurotiomycetes</taxon>
        <taxon>Chaetothyriomycetidae</taxon>
        <taxon>Chaetothyriales</taxon>
        <taxon>Herpotrichiellaceae</taxon>
        <taxon>Exophiala</taxon>
    </lineage>
</organism>
<accession>A0A0D1XEN5</accession>
<evidence type="ECO:0000313" key="3">
    <source>
        <dbReference type="Proteomes" id="UP000053599"/>
    </source>
</evidence>
<reference evidence="2 3" key="1">
    <citation type="submission" date="2015-01" db="EMBL/GenBank/DDBJ databases">
        <title>The Genome Sequence of Exophiala sideris CBS121828.</title>
        <authorList>
            <consortium name="The Broad Institute Genomics Platform"/>
            <person name="Cuomo C."/>
            <person name="de Hoog S."/>
            <person name="Gorbushina A."/>
            <person name="Stielow B."/>
            <person name="Teixiera M."/>
            <person name="Abouelleil A."/>
            <person name="Chapman S.B."/>
            <person name="Priest M."/>
            <person name="Young S.K."/>
            <person name="Wortman J."/>
            <person name="Nusbaum C."/>
            <person name="Birren B."/>
        </authorList>
    </citation>
    <scope>NUCLEOTIDE SEQUENCE [LARGE SCALE GENOMIC DNA]</scope>
    <source>
        <strain evidence="2 3">CBS 121828</strain>
    </source>
</reference>
<dbReference type="HOGENOM" id="CLU_033726_1_0_1"/>
<dbReference type="PANTHER" id="PTHR38116">
    <property type="entry name" value="CHROMOSOME 7, WHOLE GENOME SHOTGUN SEQUENCE"/>
    <property type="match status" value="1"/>
</dbReference>
<gene>
    <name evidence="2" type="ORF">PV11_02107</name>
</gene>
<feature type="region of interest" description="Disordered" evidence="1">
    <location>
        <begin position="1"/>
        <end position="25"/>
    </location>
</feature>
<dbReference type="PANTHER" id="PTHR38116:SF9">
    <property type="entry name" value="BZIP DOMAIN-CONTAINING PROTEIN"/>
    <property type="match status" value="1"/>
</dbReference>
<dbReference type="STRING" id="1016849.A0A0D1XEN5"/>
<sequence length="251" mass="28340">MVDGRKRGRPRVDSRSDSWYGVNDARERKRIQDRLAQRARRTRLVSQASTSNEAADTGSTVSVTSRPVPTPTDISLDASTQQGQPSSQVTSVARLPTYIASQDPANQPPSWMWSYLRRCQQMTVDHRFLCWPAWPLYAALLSHGIMQGTTCPDAGDQVKSPVEFLALPDPLRPSPLQLAVAHPRWIDRFPFPRFRDNMILLIGLLDLDQFIGDMFGMASLILRPETQRATWDPAAWIIGNDFASKWGYLFL</sequence>
<evidence type="ECO:0000313" key="2">
    <source>
        <dbReference type="EMBL" id="KIV86496.1"/>
    </source>
</evidence>
<protein>
    <recommendedName>
        <fullName evidence="4">BZIP domain-containing protein</fullName>
    </recommendedName>
</protein>
<name>A0A0D1XEN5_9EURO</name>
<dbReference type="AlphaFoldDB" id="A0A0D1XEN5"/>
<evidence type="ECO:0000256" key="1">
    <source>
        <dbReference type="SAM" id="MobiDB-lite"/>
    </source>
</evidence>
<proteinExistence type="predicted"/>